<dbReference type="AlphaFoldDB" id="A0A919W6I0"/>
<feature type="compositionally biased region" description="Basic residues" evidence="1">
    <location>
        <begin position="87"/>
        <end position="102"/>
    </location>
</feature>
<reference evidence="2" key="1">
    <citation type="submission" date="2021-03" db="EMBL/GenBank/DDBJ databases">
        <title>Whole genome shotgun sequence of Actinoplanes consettensis NBRC 14913.</title>
        <authorList>
            <person name="Komaki H."/>
            <person name="Tamura T."/>
        </authorList>
    </citation>
    <scope>NUCLEOTIDE SEQUENCE</scope>
    <source>
        <strain evidence="2">NBRC 14913</strain>
    </source>
</reference>
<feature type="region of interest" description="Disordered" evidence="1">
    <location>
        <begin position="1"/>
        <end position="136"/>
    </location>
</feature>
<dbReference type="Proteomes" id="UP000680865">
    <property type="component" value="Unassembled WGS sequence"/>
</dbReference>
<accession>A0A919W6I0</accession>
<evidence type="ECO:0000313" key="3">
    <source>
        <dbReference type="Proteomes" id="UP000680865"/>
    </source>
</evidence>
<name>A0A919W6I0_9ACTN</name>
<sequence>MLSTTTSPLRISGPTPMVSTSPPASTRRVSIGTGAREGPEDDEEAPAAAGAGPDEAGSGDEEGEGAEHPQRSSPAASAASNRLIIRPPRKRLDTRHHSGVRRPHADLGYSPVDNYRQARRTLEPPDSRPPNSRTAG</sequence>
<comment type="caution">
    <text evidence="2">The sequence shown here is derived from an EMBL/GenBank/DDBJ whole genome shotgun (WGS) entry which is preliminary data.</text>
</comment>
<keyword evidence="3" id="KW-1185">Reference proteome</keyword>
<feature type="compositionally biased region" description="Low complexity" evidence="1">
    <location>
        <begin position="46"/>
        <end position="56"/>
    </location>
</feature>
<feature type="compositionally biased region" description="Polar residues" evidence="1">
    <location>
        <begin position="17"/>
        <end position="28"/>
    </location>
</feature>
<evidence type="ECO:0000313" key="2">
    <source>
        <dbReference type="EMBL" id="GIM83525.1"/>
    </source>
</evidence>
<dbReference type="EMBL" id="BOQP01000057">
    <property type="protein sequence ID" value="GIM83525.1"/>
    <property type="molecule type" value="Genomic_DNA"/>
</dbReference>
<proteinExistence type="predicted"/>
<gene>
    <name evidence="2" type="ORF">Aco04nite_86940</name>
</gene>
<organism evidence="2 3">
    <name type="scientific">Winogradskya consettensis</name>
    <dbReference type="NCBI Taxonomy" id="113560"/>
    <lineage>
        <taxon>Bacteria</taxon>
        <taxon>Bacillati</taxon>
        <taxon>Actinomycetota</taxon>
        <taxon>Actinomycetes</taxon>
        <taxon>Micromonosporales</taxon>
        <taxon>Micromonosporaceae</taxon>
        <taxon>Winogradskya</taxon>
    </lineage>
</organism>
<protein>
    <submittedName>
        <fullName evidence="2">Uncharacterized protein</fullName>
    </submittedName>
</protein>
<evidence type="ECO:0000256" key="1">
    <source>
        <dbReference type="SAM" id="MobiDB-lite"/>
    </source>
</evidence>